<evidence type="ECO:0000256" key="2">
    <source>
        <dbReference type="ARBA" id="ARBA00022827"/>
    </source>
</evidence>
<evidence type="ECO:0000256" key="1">
    <source>
        <dbReference type="ARBA" id="ARBA00022630"/>
    </source>
</evidence>
<dbReference type="Gene3D" id="3.50.50.60">
    <property type="entry name" value="FAD/NAD(P)-binding domain"/>
    <property type="match status" value="1"/>
</dbReference>
<dbReference type="EMBL" id="JAUUCC010000074">
    <property type="protein sequence ID" value="MEE2053548.1"/>
    <property type="molecule type" value="Genomic_DNA"/>
</dbReference>
<comment type="caution">
    <text evidence="4">The sequence shown here is derived from an EMBL/GenBank/DDBJ whole genome shotgun (WGS) entry which is preliminary data.</text>
</comment>
<feature type="domain" description="FAD-binding" evidence="3">
    <location>
        <begin position="2"/>
        <end position="340"/>
    </location>
</feature>
<dbReference type="NCBIfam" id="NF006091">
    <property type="entry name" value="PRK08243.1"/>
    <property type="match status" value="1"/>
</dbReference>
<dbReference type="Pfam" id="PF01494">
    <property type="entry name" value="FAD_binding_3"/>
    <property type="match status" value="1"/>
</dbReference>
<gene>
    <name evidence="4" type="ORF">Q8A49_23885</name>
</gene>
<dbReference type="InterPro" id="IPR002938">
    <property type="entry name" value="FAD-bd"/>
</dbReference>
<protein>
    <submittedName>
        <fullName evidence="4">4-hydroxybenzoate 3-monooxygenase</fullName>
    </submittedName>
</protein>
<keyword evidence="1" id="KW-0285">Flavoprotein</keyword>
<dbReference type="InterPro" id="IPR036188">
    <property type="entry name" value="FAD/NAD-bd_sf"/>
</dbReference>
<proteinExistence type="predicted"/>
<dbReference type="Gene3D" id="3.30.9.10">
    <property type="entry name" value="D-Amino Acid Oxidase, subunit A, domain 2"/>
    <property type="match status" value="1"/>
</dbReference>
<keyword evidence="2" id="KW-0274">FAD</keyword>
<sequence>MRTRVGIIGAGPAGLLLSHLLHLAGIESVVLETRDRDYVEARQRAGVVEHGVARLLRRSGLGERMDREGITHDGIELRFDGRSHRVDFSDLCGRSVEIWAQTEIVKDLTARRLADGGQVLFGARATAIEGIETDSPRVRHTLEGREQVLECDYVAACDGFHGIGRRSLPEGVVRTFERLYPFSWLGVLADVPPSCEELVYARHERGFALHSMRSEEVSRLYLQVPNGTDPDDWPEERVWEELAERMAVPGWELRRGPLTSKGLTPMRSLVTEPMSHGRLYLAGDAAHIVPPTGAKGLNLALHDVALLAEGLRARYTHGGTGALEDYSTAALRRVWRAEHFSYWMTTLLHTTGDAFDHRLQLSHLEYLASSRAASTQLAENYTGLPRP</sequence>
<evidence type="ECO:0000259" key="3">
    <source>
        <dbReference type="Pfam" id="PF01494"/>
    </source>
</evidence>
<dbReference type="SUPFAM" id="SSF54373">
    <property type="entry name" value="FAD-linked reductases, C-terminal domain"/>
    <property type="match status" value="1"/>
</dbReference>
<dbReference type="PRINTS" id="PR00420">
    <property type="entry name" value="RNGMNOXGNASE"/>
</dbReference>
<reference evidence="4 5" key="1">
    <citation type="submission" date="2023-07" db="EMBL/GenBank/DDBJ databases">
        <authorList>
            <person name="Girao M."/>
            <person name="Carvalho M.F."/>
        </authorList>
    </citation>
    <scope>NUCLEOTIDE SEQUENCE [LARGE SCALE GENOMIC DNA]</scope>
    <source>
        <strain evidence="4 5">66/93</strain>
    </source>
</reference>
<dbReference type="Proteomes" id="UP001348641">
    <property type="component" value="Unassembled WGS sequence"/>
</dbReference>
<dbReference type="InterPro" id="IPR050641">
    <property type="entry name" value="RIFMO-like"/>
</dbReference>
<evidence type="ECO:0000313" key="5">
    <source>
        <dbReference type="Proteomes" id="UP001348641"/>
    </source>
</evidence>
<organism evidence="4 5">
    <name type="scientific">Nocardiopsis tropica</name>
    <dbReference type="NCBI Taxonomy" id="109330"/>
    <lineage>
        <taxon>Bacteria</taxon>
        <taxon>Bacillati</taxon>
        <taxon>Actinomycetota</taxon>
        <taxon>Actinomycetes</taxon>
        <taxon>Streptosporangiales</taxon>
        <taxon>Nocardiopsidaceae</taxon>
        <taxon>Nocardiopsis</taxon>
    </lineage>
</organism>
<dbReference type="RefSeq" id="WP_330160489.1">
    <property type="nucleotide sequence ID" value="NZ_BAAAJA010000040.1"/>
</dbReference>
<name>A0ABU7KW60_9ACTN</name>
<evidence type="ECO:0000313" key="4">
    <source>
        <dbReference type="EMBL" id="MEE2053548.1"/>
    </source>
</evidence>
<accession>A0ABU7KW60</accession>
<dbReference type="SUPFAM" id="SSF51905">
    <property type="entry name" value="FAD/NAD(P)-binding domain"/>
    <property type="match status" value="1"/>
</dbReference>
<dbReference type="PANTHER" id="PTHR43004">
    <property type="entry name" value="TRK SYSTEM POTASSIUM UPTAKE PROTEIN"/>
    <property type="match status" value="1"/>
</dbReference>
<dbReference type="PANTHER" id="PTHR43004:SF3">
    <property type="entry name" value="P-HYDROXYBENZOATE HYDROXYLASE"/>
    <property type="match status" value="1"/>
</dbReference>